<evidence type="ECO:0000313" key="4">
    <source>
        <dbReference type="Proteomes" id="UP001197492"/>
    </source>
</evidence>
<dbReference type="EMBL" id="JAHOEL010000018">
    <property type="protein sequence ID" value="MBV3392480.1"/>
    <property type="molecule type" value="Genomic_DNA"/>
</dbReference>
<dbReference type="Proteomes" id="UP001196408">
    <property type="component" value="Unassembled WGS sequence"/>
</dbReference>
<evidence type="ECO:0000313" key="3">
    <source>
        <dbReference type="Proteomes" id="UP001196408"/>
    </source>
</evidence>
<reference evidence="1 4" key="1">
    <citation type="submission" date="2021-06" db="EMBL/GenBank/DDBJ databases">
        <title>Collection of gut derived symbiotic bacterial strains cultured from healthy donors.</title>
        <authorList>
            <person name="Lin H."/>
            <person name="Littmann E."/>
            <person name="Pamer E.G."/>
        </authorList>
    </citation>
    <scope>NUCLEOTIDE SEQUENCE</scope>
    <source>
        <strain evidence="2 4">MSK.21.70</strain>
        <strain evidence="1">MSK.21.82</strain>
    </source>
</reference>
<dbReference type="Proteomes" id="UP001197492">
    <property type="component" value="Unassembled WGS sequence"/>
</dbReference>
<accession>A0AAW4MUQ3</accession>
<keyword evidence="4" id="KW-1185">Reference proteome</keyword>
<dbReference type="EMBL" id="JAHOEF010000016">
    <property type="protein sequence ID" value="MBV3382390.1"/>
    <property type="molecule type" value="Genomic_DNA"/>
</dbReference>
<sequence>MIDIDTHILAYKKEIALYDGLSDNQAPVIMTESFAKAGYSSKEYKVLKKAIISGKKPNLKNYYKRRSNYGNTTQ</sequence>
<evidence type="ECO:0000313" key="1">
    <source>
        <dbReference type="EMBL" id="MBV3382390.1"/>
    </source>
</evidence>
<dbReference type="AlphaFoldDB" id="A0AAW4MUQ3"/>
<gene>
    <name evidence="1" type="ORF">KSV97_03905</name>
    <name evidence="2" type="ORF">KSW06_04250</name>
</gene>
<name>A0AAW4MUQ3_9FIRM</name>
<organism evidence="1 3">
    <name type="scientific">Catenibacterium mitsuokai</name>
    <dbReference type="NCBI Taxonomy" id="100886"/>
    <lineage>
        <taxon>Bacteria</taxon>
        <taxon>Bacillati</taxon>
        <taxon>Bacillota</taxon>
        <taxon>Erysipelotrichia</taxon>
        <taxon>Erysipelotrichales</taxon>
        <taxon>Coprobacillaceae</taxon>
        <taxon>Catenibacterium</taxon>
    </lineage>
</organism>
<dbReference type="RefSeq" id="WP_217747339.1">
    <property type="nucleotide sequence ID" value="NZ_JAHOEB010000018.1"/>
</dbReference>
<comment type="caution">
    <text evidence="1">The sequence shown here is derived from an EMBL/GenBank/DDBJ whole genome shotgun (WGS) entry which is preliminary data.</text>
</comment>
<proteinExistence type="predicted"/>
<protein>
    <submittedName>
        <fullName evidence="1">Uncharacterized protein</fullName>
    </submittedName>
</protein>
<evidence type="ECO:0000313" key="2">
    <source>
        <dbReference type="EMBL" id="MBV3392480.1"/>
    </source>
</evidence>